<sequence>MDGHDWGDSQGDSGAAKTSLRDQVLAARKRRPLDAAAAFAADVAGAALAWDAVRRAATVAAYVSVGSEPGTGLLLDALVAAGKRVVVPVLRPDNDLDWTLYTGPASLAPASRGLLEPTGERLGVDAVRSADVVIVPGLAVSASGDRLGRGGGSYDRALARVPDGTPVAVVLYDDEVGLVVPTDPHDVRVGFVLTAGGVADLSRTQA</sequence>
<evidence type="ECO:0000313" key="5">
    <source>
        <dbReference type="EMBL" id="MFC7361063.1"/>
    </source>
</evidence>
<evidence type="ECO:0000256" key="1">
    <source>
        <dbReference type="ARBA" id="ARBA00010638"/>
    </source>
</evidence>
<comment type="cofactor">
    <cofactor evidence="4">
        <name>Mg(2+)</name>
        <dbReference type="ChEBI" id="CHEBI:18420"/>
    </cofactor>
</comment>
<dbReference type="SUPFAM" id="SSF100950">
    <property type="entry name" value="NagB/RpiA/CoA transferase-like"/>
    <property type="match status" value="1"/>
</dbReference>
<comment type="catalytic activity">
    <reaction evidence="4">
        <text>(6S)-5-formyl-5,6,7,8-tetrahydrofolate + ATP = (6R)-5,10-methenyltetrahydrofolate + ADP + phosphate</text>
        <dbReference type="Rhea" id="RHEA:10488"/>
        <dbReference type="ChEBI" id="CHEBI:30616"/>
        <dbReference type="ChEBI" id="CHEBI:43474"/>
        <dbReference type="ChEBI" id="CHEBI:57455"/>
        <dbReference type="ChEBI" id="CHEBI:57457"/>
        <dbReference type="ChEBI" id="CHEBI:456216"/>
        <dbReference type="EC" id="6.3.3.2"/>
    </reaction>
</comment>
<dbReference type="EC" id="6.3.3.2" evidence="4"/>
<dbReference type="NCBIfam" id="TIGR02727">
    <property type="entry name" value="MTHFS_bact"/>
    <property type="match status" value="1"/>
</dbReference>
<dbReference type="Pfam" id="PF01812">
    <property type="entry name" value="5-FTHF_cyc-lig"/>
    <property type="match status" value="1"/>
</dbReference>
<dbReference type="InterPro" id="IPR002698">
    <property type="entry name" value="FTHF_cligase"/>
</dbReference>
<proteinExistence type="inferred from homology"/>
<keyword evidence="2 4" id="KW-0547">Nucleotide-binding</keyword>
<protein>
    <recommendedName>
        <fullName evidence="4">5-formyltetrahydrofolate cyclo-ligase</fullName>
        <ecNumber evidence="4">6.3.3.2</ecNumber>
    </recommendedName>
</protein>
<reference evidence="6" key="1">
    <citation type="journal article" date="2019" name="Int. J. Syst. Evol. Microbiol.">
        <title>The Global Catalogue of Microorganisms (GCM) 10K type strain sequencing project: providing services to taxonomists for standard genome sequencing and annotation.</title>
        <authorList>
            <consortium name="The Broad Institute Genomics Platform"/>
            <consortium name="The Broad Institute Genome Sequencing Center for Infectious Disease"/>
            <person name="Wu L."/>
            <person name="Ma J."/>
        </authorList>
    </citation>
    <scope>NUCLEOTIDE SEQUENCE [LARGE SCALE GENOMIC DNA]</scope>
    <source>
        <strain evidence="6">FCH27</strain>
    </source>
</reference>
<keyword evidence="5" id="KW-0436">Ligase</keyword>
<evidence type="ECO:0000256" key="4">
    <source>
        <dbReference type="RuleBase" id="RU361279"/>
    </source>
</evidence>
<dbReference type="PIRSF" id="PIRSF006806">
    <property type="entry name" value="FTHF_cligase"/>
    <property type="match status" value="1"/>
</dbReference>
<evidence type="ECO:0000313" key="6">
    <source>
        <dbReference type="Proteomes" id="UP001596524"/>
    </source>
</evidence>
<keyword evidence="4" id="KW-0460">Magnesium</keyword>
<dbReference type="GO" id="GO:0030272">
    <property type="term" value="F:5-formyltetrahydrofolate cyclo-ligase activity"/>
    <property type="evidence" value="ECO:0007669"/>
    <property type="project" value="UniProtKB-EC"/>
</dbReference>
<evidence type="ECO:0000256" key="3">
    <source>
        <dbReference type="ARBA" id="ARBA00022840"/>
    </source>
</evidence>
<comment type="similarity">
    <text evidence="1 4">Belongs to the 5-formyltetrahydrofolate cyclo-ligase family.</text>
</comment>
<keyword evidence="4" id="KW-0479">Metal-binding</keyword>
<gene>
    <name evidence="5" type="ORF">ACFQO6_12350</name>
</gene>
<accession>A0ABW2N5T4</accession>
<evidence type="ECO:0000256" key="2">
    <source>
        <dbReference type="ARBA" id="ARBA00022741"/>
    </source>
</evidence>
<dbReference type="Proteomes" id="UP001596524">
    <property type="component" value="Unassembled WGS sequence"/>
</dbReference>
<dbReference type="InterPro" id="IPR024185">
    <property type="entry name" value="FTHF_cligase-like_sf"/>
</dbReference>
<name>A0ABW2N5T4_9ACTN</name>
<dbReference type="InterPro" id="IPR037171">
    <property type="entry name" value="NagB/RpiA_transferase-like"/>
</dbReference>
<dbReference type="PANTHER" id="PTHR23407:SF1">
    <property type="entry name" value="5-FORMYLTETRAHYDROFOLATE CYCLO-LIGASE"/>
    <property type="match status" value="1"/>
</dbReference>
<dbReference type="Gene3D" id="3.40.50.10420">
    <property type="entry name" value="NagB/RpiA/CoA transferase-like"/>
    <property type="match status" value="1"/>
</dbReference>
<comment type="caution">
    <text evidence="5">The sequence shown here is derived from an EMBL/GenBank/DDBJ whole genome shotgun (WGS) entry which is preliminary data.</text>
</comment>
<organism evidence="5 6">
    <name type="scientific">Nocardioides astragali</name>
    <dbReference type="NCBI Taxonomy" id="1776736"/>
    <lineage>
        <taxon>Bacteria</taxon>
        <taxon>Bacillati</taxon>
        <taxon>Actinomycetota</taxon>
        <taxon>Actinomycetes</taxon>
        <taxon>Propionibacteriales</taxon>
        <taxon>Nocardioidaceae</taxon>
        <taxon>Nocardioides</taxon>
    </lineage>
</organism>
<dbReference type="RefSeq" id="WP_255888420.1">
    <property type="nucleotide sequence ID" value="NZ_JAFMZM010000001.1"/>
</dbReference>
<dbReference type="EMBL" id="JBHTCH010000014">
    <property type="protein sequence ID" value="MFC7361063.1"/>
    <property type="molecule type" value="Genomic_DNA"/>
</dbReference>
<dbReference type="PANTHER" id="PTHR23407">
    <property type="entry name" value="ATPASE INHIBITOR/5-FORMYLTETRAHYDROFOLATE CYCLO-LIGASE"/>
    <property type="match status" value="1"/>
</dbReference>
<keyword evidence="6" id="KW-1185">Reference proteome</keyword>
<keyword evidence="3 4" id="KW-0067">ATP-binding</keyword>